<dbReference type="GO" id="GO:0030170">
    <property type="term" value="F:pyridoxal phosphate binding"/>
    <property type="evidence" value="ECO:0007669"/>
    <property type="project" value="InterPro"/>
</dbReference>
<dbReference type="Proteomes" id="UP000198319">
    <property type="component" value="Unassembled WGS sequence"/>
</dbReference>
<evidence type="ECO:0000256" key="2">
    <source>
        <dbReference type="ARBA" id="ARBA00009533"/>
    </source>
</evidence>
<keyword evidence="3" id="KW-0210">Decarboxylase</keyword>
<dbReference type="GO" id="GO:0016831">
    <property type="term" value="F:carboxy-lyase activity"/>
    <property type="evidence" value="ECO:0007669"/>
    <property type="project" value="UniProtKB-KW"/>
</dbReference>
<evidence type="ECO:0000256" key="5">
    <source>
        <dbReference type="ARBA" id="ARBA00023239"/>
    </source>
</evidence>
<protein>
    <submittedName>
        <fullName evidence="8">Histidine decarboxylase</fullName>
    </submittedName>
</protein>
<name>A0A1S1J0U4_9FLAO</name>
<dbReference type="AlphaFoldDB" id="A0A1S1J0U4"/>
<dbReference type="NCBIfam" id="NF002748">
    <property type="entry name" value="PRK02769.1"/>
    <property type="match status" value="1"/>
</dbReference>
<dbReference type="SUPFAM" id="SSF53383">
    <property type="entry name" value="PLP-dependent transferases"/>
    <property type="match status" value="1"/>
</dbReference>
<dbReference type="Gene3D" id="3.40.640.10">
    <property type="entry name" value="Type I PLP-dependent aspartate aminotransferase-like (Major domain)"/>
    <property type="match status" value="1"/>
</dbReference>
<proteinExistence type="inferred from homology"/>
<reference evidence="9 11" key="3">
    <citation type="submission" date="2016-11" db="EMBL/GenBank/DDBJ databases">
        <title>Whole genomes of Flavobacteriaceae.</title>
        <authorList>
            <person name="Stine C."/>
            <person name="Li C."/>
            <person name="Tadesse D."/>
        </authorList>
    </citation>
    <scope>NUCLEOTIDE SEQUENCE [LARGE SCALE GENOMIC DNA]</scope>
    <source>
        <strain evidence="9 11">ATCC BAA-2541</strain>
    </source>
</reference>
<evidence type="ECO:0000256" key="4">
    <source>
        <dbReference type="ARBA" id="ARBA00022898"/>
    </source>
</evidence>
<keyword evidence="4 6" id="KW-0663">Pyridoxal phosphate</keyword>
<dbReference type="Gene3D" id="3.90.1150.10">
    <property type="entry name" value="Aspartate Aminotransferase, domain 1"/>
    <property type="match status" value="1"/>
</dbReference>
<gene>
    <name evidence="9" type="ORF">B0A71_09695</name>
    <name evidence="8" type="ORF">BHE19_19160</name>
</gene>
<evidence type="ECO:0000313" key="11">
    <source>
        <dbReference type="Proteomes" id="UP000198319"/>
    </source>
</evidence>
<dbReference type="InterPro" id="IPR051151">
    <property type="entry name" value="Group_II_Decarboxylase"/>
</dbReference>
<reference evidence="8" key="1">
    <citation type="submission" date="2016-09" db="EMBL/GenBank/DDBJ databases">
        <authorList>
            <person name="Capua I."/>
            <person name="De Benedictis P."/>
            <person name="Joannis T."/>
            <person name="Lombin L.H."/>
            <person name="Cattoli G."/>
        </authorList>
    </citation>
    <scope>NUCLEOTIDE SEQUENCE [LARGE SCALE GENOMIC DNA]</scope>
    <source>
        <strain evidence="8">MSU</strain>
    </source>
</reference>
<dbReference type="Pfam" id="PF00282">
    <property type="entry name" value="Pyridoxal_deC"/>
    <property type="match status" value="1"/>
</dbReference>
<comment type="similarity">
    <text evidence="2 7">Belongs to the group II decarboxylase family.</text>
</comment>
<dbReference type="InterPro" id="IPR015421">
    <property type="entry name" value="PyrdxlP-dep_Trfase_major"/>
</dbReference>
<sequence length="386" mass="44173">MRPISESLSIEDNQRLFDLNQYIENARDNFLGYPVSKDFDYSEINHFLKYPINNLGDPFEDCTYKVQTHELEREVVGFFAKLFRANPKDYWGYVTNGGSESNLYGLYLARELYPKAMVYYSESTHYSVRKNIHLLNIPSIVIRSQENGEIDYEDFENTLKLNRHKPAIVLTTFGTTMKEAKDDVSKIKSILKTLAIQDSYIHCDAALSGSYGAFMEPRLPFDFMDGADSISISGHKFIGSPIPTGVIITKRSNRDRISKGISYIGSLDTTITGSRNGHSPLFLWFTLKKLGIEGLKKRYLHSLEVAEYCEQRLKNMGIAAWRNPNSITVVFPKITEEVKSKWQLATEGDISHIICMPNVTKEQIDLFINDVENCIETPEEMAEFSW</sequence>
<comment type="cofactor">
    <cofactor evidence="1 6 7">
        <name>pyridoxal 5'-phosphate</name>
        <dbReference type="ChEBI" id="CHEBI:597326"/>
    </cofactor>
</comment>
<dbReference type="RefSeq" id="WP_070908788.1">
    <property type="nucleotide sequence ID" value="NZ_MIKE01000028.1"/>
</dbReference>
<accession>A0A1S1J0U4</accession>
<dbReference type="EMBL" id="MUHG01000017">
    <property type="protein sequence ID" value="OXB19714.1"/>
    <property type="molecule type" value="Genomic_DNA"/>
</dbReference>
<evidence type="ECO:0000256" key="1">
    <source>
        <dbReference type="ARBA" id="ARBA00001933"/>
    </source>
</evidence>
<dbReference type="GO" id="GO:0019752">
    <property type="term" value="P:carboxylic acid metabolic process"/>
    <property type="evidence" value="ECO:0007669"/>
    <property type="project" value="InterPro"/>
</dbReference>
<dbReference type="PANTHER" id="PTHR46101">
    <property type="match status" value="1"/>
</dbReference>
<evidence type="ECO:0000313" key="8">
    <source>
        <dbReference type="EMBL" id="OHT43408.1"/>
    </source>
</evidence>
<dbReference type="STRING" id="1278819.BHE19_19160"/>
<keyword evidence="11" id="KW-1185">Reference proteome</keyword>
<evidence type="ECO:0000256" key="7">
    <source>
        <dbReference type="RuleBase" id="RU000382"/>
    </source>
</evidence>
<evidence type="ECO:0000256" key="6">
    <source>
        <dbReference type="PIRSR" id="PIRSR602129-50"/>
    </source>
</evidence>
<feature type="modified residue" description="N6-(pyridoxal phosphate)lysine" evidence="6">
    <location>
        <position position="236"/>
    </location>
</feature>
<dbReference type="InterPro" id="IPR002129">
    <property type="entry name" value="PyrdxlP-dep_de-COase"/>
</dbReference>
<evidence type="ECO:0000313" key="10">
    <source>
        <dbReference type="Proteomes" id="UP000180252"/>
    </source>
</evidence>
<dbReference type="InterPro" id="IPR015424">
    <property type="entry name" value="PyrdxlP-dep_Trfase"/>
</dbReference>
<evidence type="ECO:0000256" key="3">
    <source>
        <dbReference type="ARBA" id="ARBA00022793"/>
    </source>
</evidence>
<reference evidence="10" key="2">
    <citation type="submission" date="2016-09" db="EMBL/GenBank/DDBJ databases">
        <authorList>
            <person name="Chen S."/>
            <person name="Walker E."/>
        </authorList>
    </citation>
    <scope>NUCLEOTIDE SEQUENCE [LARGE SCALE GENOMIC DNA]</scope>
    <source>
        <strain evidence="10">MSU</strain>
    </source>
</reference>
<dbReference type="PANTHER" id="PTHR46101:SF2">
    <property type="entry name" value="SERINE DECARBOXYLASE"/>
    <property type="match status" value="1"/>
</dbReference>
<keyword evidence="5 7" id="KW-0456">Lyase</keyword>
<dbReference type="OrthoDB" id="9803665at2"/>
<dbReference type="EMBL" id="MIKE01000028">
    <property type="protein sequence ID" value="OHT43408.1"/>
    <property type="molecule type" value="Genomic_DNA"/>
</dbReference>
<organism evidence="8 10">
    <name type="scientific">Flavobacterium tructae</name>
    <dbReference type="NCBI Taxonomy" id="1114873"/>
    <lineage>
        <taxon>Bacteria</taxon>
        <taxon>Pseudomonadati</taxon>
        <taxon>Bacteroidota</taxon>
        <taxon>Flavobacteriia</taxon>
        <taxon>Flavobacteriales</taxon>
        <taxon>Flavobacteriaceae</taxon>
        <taxon>Flavobacterium</taxon>
    </lineage>
</organism>
<dbReference type="InterPro" id="IPR015422">
    <property type="entry name" value="PyrdxlP-dep_Trfase_small"/>
</dbReference>
<dbReference type="Proteomes" id="UP000180252">
    <property type="component" value="Unassembled WGS sequence"/>
</dbReference>
<evidence type="ECO:0000313" key="9">
    <source>
        <dbReference type="EMBL" id="OXB19714.1"/>
    </source>
</evidence>
<comment type="caution">
    <text evidence="8">The sequence shown here is derived from an EMBL/GenBank/DDBJ whole genome shotgun (WGS) entry which is preliminary data.</text>
</comment>